<evidence type="ECO:0008006" key="3">
    <source>
        <dbReference type="Google" id="ProtNLM"/>
    </source>
</evidence>
<reference evidence="1 2" key="1">
    <citation type="journal article" date="2019" name="Int. J. Syst. Evol. Microbiol.">
        <title>The Global Catalogue of Microorganisms (GCM) 10K type strain sequencing project: providing services to taxonomists for standard genome sequencing and annotation.</title>
        <authorList>
            <consortium name="The Broad Institute Genomics Platform"/>
            <consortium name="The Broad Institute Genome Sequencing Center for Infectious Disease"/>
            <person name="Wu L."/>
            <person name="Ma J."/>
        </authorList>
    </citation>
    <scope>NUCLEOTIDE SEQUENCE [LARGE SCALE GENOMIC DNA]</scope>
    <source>
        <strain evidence="1 2">JCM 17504</strain>
    </source>
</reference>
<dbReference type="RefSeq" id="WP_227775242.1">
    <property type="nucleotide sequence ID" value="NZ_BAABKX010000001.1"/>
</dbReference>
<proteinExistence type="predicted"/>
<evidence type="ECO:0000313" key="1">
    <source>
        <dbReference type="EMBL" id="GAA5041798.1"/>
    </source>
</evidence>
<dbReference type="GeneID" id="68615126"/>
<gene>
    <name evidence="1" type="ORF">GCM10025751_04380</name>
</gene>
<organism evidence="1 2">
    <name type="scientific">Haladaptatus pallidirubidus</name>
    <dbReference type="NCBI Taxonomy" id="1008152"/>
    <lineage>
        <taxon>Archaea</taxon>
        <taxon>Methanobacteriati</taxon>
        <taxon>Methanobacteriota</taxon>
        <taxon>Stenosarchaea group</taxon>
        <taxon>Halobacteria</taxon>
        <taxon>Halobacteriales</taxon>
        <taxon>Haladaptataceae</taxon>
        <taxon>Haladaptatus</taxon>
    </lineage>
</organism>
<name>A0AAV3UC93_9EURY</name>
<dbReference type="EMBL" id="BAABKX010000001">
    <property type="protein sequence ID" value="GAA5041798.1"/>
    <property type="molecule type" value="Genomic_DNA"/>
</dbReference>
<keyword evidence="2" id="KW-1185">Reference proteome</keyword>
<accession>A0AAV3UC93</accession>
<dbReference type="AlphaFoldDB" id="A0AAV3UC93"/>
<comment type="caution">
    <text evidence="1">The sequence shown here is derived from an EMBL/GenBank/DDBJ whole genome shotgun (WGS) entry which is preliminary data.</text>
</comment>
<sequence>MTVQDTQPIRQRGIYLMADTPLSAMPLALEDGNGDKNLLADVLGDELTGEELDDLISKLKRRRAEDSEDGTSIVCGFCGHVRPTTEKFPTLVSCEACGSSNVRYDNDRR</sequence>
<protein>
    <recommendedName>
        <fullName evidence="3">DksA C4-type domain-containing protein</fullName>
    </recommendedName>
</protein>
<dbReference type="Proteomes" id="UP001501729">
    <property type="component" value="Unassembled WGS sequence"/>
</dbReference>
<evidence type="ECO:0000313" key="2">
    <source>
        <dbReference type="Proteomes" id="UP001501729"/>
    </source>
</evidence>